<dbReference type="EMBL" id="JAZDUF010000001">
    <property type="protein sequence ID" value="MEE3849320.1"/>
    <property type="molecule type" value="Genomic_DNA"/>
</dbReference>
<proteinExistence type="predicted"/>
<protein>
    <submittedName>
        <fullName evidence="3">IS3 family transposase</fullName>
    </submittedName>
</protein>
<dbReference type="InterPro" id="IPR050900">
    <property type="entry name" value="Transposase_IS3/IS150/IS904"/>
</dbReference>
<reference evidence="3 4" key="1">
    <citation type="submission" date="2024-01" db="EMBL/GenBank/DDBJ databases">
        <title>Draft genome sequence of Gordonia sp. LSe1-13.</title>
        <authorList>
            <person name="Suphannarot A."/>
            <person name="Mingma R."/>
        </authorList>
    </citation>
    <scope>NUCLEOTIDE SEQUENCE [LARGE SCALE GENOMIC DNA]</scope>
    <source>
        <strain evidence="3 4">LSe1-13</strain>
    </source>
</reference>
<dbReference type="InterPro" id="IPR012337">
    <property type="entry name" value="RNaseH-like_sf"/>
</dbReference>
<feature type="domain" description="Integrase catalytic" evidence="2">
    <location>
        <begin position="115"/>
        <end position="291"/>
    </location>
</feature>
<accession>A0ABU7M8B0</accession>
<dbReference type="InterPro" id="IPR001584">
    <property type="entry name" value="Integrase_cat-core"/>
</dbReference>
<dbReference type="InterPro" id="IPR036397">
    <property type="entry name" value="RNaseH_sf"/>
</dbReference>
<keyword evidence="4" id="KW-1185">Reference proteome</keyword>
<name>A0ABU7M8B0_9ACTN</name>
<dbReference type="Proteomes" id="UP001347146">
    <property type="component" value="Unassembled WGS sequence"/>
</dbReference>
<comment type="caution">
    <text evidence="3">The sequence shown here is derived from an EMBL/GenBank/DDBJ whole genome shotgun (WGS) entry which is preliminary data.</text>
</comment>
<evidence type="ECO:0000313" key="3">
    <source>
        <dbReference type="EMBL" id="MEE3849320.1"/>
    </source>
</evidence>
<dbReference type="Pfam" id="PF13333">
    <property type="entry name" value="rve_2"/>
    <property type="match status" value="1"/>
</dbReference>
<dbReference type="PROSITE" id="PS50994">
    <property type="entry name" value="INTEGRASE"/>
    <property type="match status" value="1"/>
</dbReference>
<dbReference type="Pfam" id="PF13276">
    <property type="entry name" value="HTH_21"/>
    <property type="match status" value="1"/>
</dbReference>
<evidence type="ECO:0000259" key="2">
    <source>
        <dbReference type="PROSITE" id="PS50994"/>
    </source>
</evidence>
<evidence type="ECO:0000256" key="1">
    <source>
        <dbReference type="ARBA" id="ARBA00002286"/>
    </source>
</evidence>
<dbReference type="InterPro" id="IPR048020">
    <property type="entry name" value="Transpos_IS3"/>
</dbReference>
<organism evidence="3 4">
    <name type="scientific">Gordonia sesuvii</name>
    <dbReference type="NCBI Taxonomy" id="3116777"/>
    <lineage>
        <taxon>Bacteria</taxon>
        <taxon>Bacillati</taxon>
        <taxon>Actinomycetota</taxon>
        <taxon>Actinomycetes</taxon>
        <taxon>Mycobacteriales</taxon>
        <taxon>Gordoniaceae</taxon>
        <taxon>Gordonia</taxon>
    </lineage>
</organism>
<dbReference type="PANTHER" id="PTHR46889:SF4">
    <property type="entry name" value="TRANSPOSASE INSO FOR INSERTION SEQUENCE ELEMENT IS911B-RELATED"/>
    <property type="match status" value="1"/>
</dbReference>
<dbReference type="SUPFAM" id="SSF53098">
    <property type="entry name" value="Ribonuclease H-like"/>
    <property type="match status" value="1"/>
</dbReference>
<dbReference type="Pfam" id="PF00665">
    <property type="entry name" value="rve"/>
    <property type="match status" value="1"/>
</dbReference>
<dbReference type="PANTHER" id="PTHR46889">
    <property type="entry name" value="TRANSPOSASE INSF FOR INSERTION SEQUENCE IS3B-RELATED"/>
    <property type="match status" value="1"/>
</dbReference>
<comment type="function">
    <text evidence="1">Involved in the transposition of the insertion sequence.</text>
</comment>
<gene>
    <name evidence="3" type="ORF">VZC37_03190</name>
</gene>
<dbReference type="InterPro" id="IPR025948">
    <property type="entry name" value="HTH-like_dom"/>
</dbReference>
<sequence length="297" mass="32968">MSKFELIAAECADNDITKLTELLGVSRSGFYAWVDRQRRAELTPRQQRRRDLEVKILAHWQASARTYGSPRITADLHAEGVAVSENTVAKIMAEMGIEGISPRTFKVKTTEVDPTAAFPPDRVGRVFDQGGIDLIWTSDITYLTCGEGDAYLCAIRDEHSRRVLGWSLADHMRTELVEAAVDAAVFTRGGSVAGTILHSDRGSQYTSHDMAAACGKHGLRRSMGATGICWDNAGAESLWSTVKHEYYKRHAFTTYANLTAGLDNYIRFYNHDRRHSSLGMISPIDFEITSLTSQQSS</sequence>
<evidence type="ECO:0000313" key="4">
    <source>
        <dbReference type="Proteomes" id="UP001347146"/>
    </source>
</evidence>
<dbReference type="Gene3D" id="3.30.420.10">
    <property type="entry name" value="Ribonuclease H-like superfamily/Ribonuclease H"/>
    <property type="match status" value="1"/>
</dbReference>
<dbReference type="NCBIfam" id="NF033516">
    <property type="entry name" value="transpos_IS3"/>
    <property type="match status" value="1"/>
</dbReference>
<dbReference type="RefSeq" id="WP_330430958.1">
    <property type="nucleotide sequence ID" value="NZ_JAZDUF010000001.1"/>
</dbReference>